<dbReference type="GO" id="GO:0000278">
    <property type="term" value="P:mitotic cell cycle"/>
    <property type="evidence" value="ECO:0000318"/>
    <property type="project" value="GO_Central"/>
</dbReference>
<feature type="domain" description="WDHD1/CFT4 second beta-propeller" evidence="7">
    <location>
        <begin position="420"/>
        <end position="704"/>
    </location>
</feature>
<dbReference type="Gene3D" id="2.130.10.10">
    <property type="entry name" value="YVTN repeat-like/Quinoprotein amine dehydrogenase"/>
    <property type="match status" value="2"/>
</dbReference>
<dbReference type="CDD" id="cd00200">
    <property type="entry name" value="WD40"/>
    <property type="match status" value="1"/>
</dbReference>
<dbReference type="GO" id="GO:0003682">
    <property type="term" value="F:chromatin binding"/>
    <property type="evidence" value="ECO:0000318"/>
    <property type="project" value="GO_Central"/>
</dbReference>
<feature type="domain" description="WDHD1 first WD40" evidence="9">
    <location>
        <begin position="10"/>
        <end position="303"/>
    </location>
</feature>
<feature type="repeat" description="WD" evidence="5">
    <location>
        <begin position="139"/>
        <end position="180"/>
    </location>
</feature>
<keyword evidence="4" id="KW-0539">Nucleus</keyword>
<evidence type="ECO:0000256" key="1">
    <source>
        <dbReference type="ARBA" id="ARBA00004123"/>
    </source>
</evidence>
<dbReference type="Pfam" id="PF20946">
    <property type="entry name" value="Ctf4_C"/>
    <property type="match status" value="1"/>
</dbReference>
<dbReference type="eggNOG" id="KOG1274">
    <property type="taxonomic scope" value="Eukaryota"/>
</dbReference>
<dbReference type="STRING" id="88036.D8S8J1"/>
<dbReference type="GO" id="GO:0006261">
    <property type="term" value="P:DNA-templated DNA replication"/>
    <property type="evidence" value="ECO:0000318"/>
    <property type="project" value="GO_Central"/>
</dbReference>
<dbReference type="InterPro" id="IPR015943">
    <property type="entry name" value="WD40/YVTN_repeat-like_dom_sf"/>
</dbReference>
<evidence type="ECO:0000259" key="9">
    <source>
        <dbReference type="Pfam" id="PF24817"/>
    </source>
</evidence>
<dbReference type="InterPro" id="IPR022100">
    <property type="entry name" value="WDHD1/CFT4_beta-prop_2nd"/>
</dbReference>
<feature type="region of interest" description="Disordered" evidence="6">
    <location>
        <begin position="876"/>
        <end position="917"/>
    </location>
</feature>
<evidence type="ECO:0000256" key="2">
    <source>
        <dbReference type="ARBA" id="ARBA00022574"/>
    </source>
</evidence>
<dbReference type="SMART" id="SM00320">
    <property type="entry name" value="WD40"/>
    <property type="match status" value="6"/>
</dbReference>
<feature type="compositionally biased region" description="Polar residues" evidence="6">
    <location>
        <begin position="876"/>
        <end position="891"/>
    </location>
</feature>
<dbReference type="InterPro" id="IPR048591">
    <property type="entry name" value="WDHD1/CFT4_hel"/>
</dbReference>
<dbReference type="InParanoid" id="D8S8J1"/>
<dbReference type="KEGG" id="smo:SELMODRAFT_111629"/>
<dbReference type="Pfam" id="PF24817">
    <property type="entry name" value="WD40_WDHD1_1st"/>
    <property type="match status" value="1"/>
</dbReference>
<dbReference type="InterPro" id="IPR001680">
    <property type="entry name" value="WD40_rpt"/>
</dbReference>
<evidence type="ECO:0000259" key="7">
    <source>
        <dbReference type="Pfam" id="PF12341"/>
    </source>
</evidence>
<organism evidence="11">
    <name type="scientific">Selaginella moellendorffii</name>
    <name type="common">Spikemoss</name>
    <dbReference type="NCBI Taxonomy" id="88036"/>
    <lineage>
        <taxon>Eukaryota</taxon>
        <taxon>Viridiplantae</taxon>
        <taxon>Streptophyta</taxon>
        <taxon>Embryophyta</taxon>
        <taxon>Tracheophyta</taxon>
        <taxon>Lycopodiopsida</taxon>
        <taxon>Selaginellales</taxon>
        <taxon>Selaginellaceae</taxon>
        <taxon>Selaginella</taxon>
    </lineage>
</organism>
<evidence type="ECO:0000313" key="11">
    <source>
        <dbReference type="Proteomes" id="UP000001514"/>
    </source>
</evidence>
<comment type="subcellular location">
    <subcellularLocation>
        <location evidence="1">Nucleus</location>
    </subcellularLocation>
</comment>
<dbReference type="GO" id="GO:0006281">
    <property type="term" value="P:DNA repair"/>
    <property type="evidence" value="ECO:0000318"/>
    <property type="project" value="GO_Central"/>
</dbReference>
<dbReference type="PROSITE" id="PS50082">
    <property type="entry name" value="WD_REPEATS_2"/>
    <property type="match status" value="3"/>
</dbReference>
<dbReference type="PROSITE" id="PS00678">
    <property type="entry name" value="WD_REPEATS_1"/>
    <property type="match status" value="1"/>
</dbReference>
<accession>D8S8J1</accession>
<protein>
    <submittedName>
        <fullName evidence="10">Uncharacterized protein</fullName>
    </submittedName>
</protein>
<feature type="domain" description="WDHD1/CFT4 helical bundle" evidence="8">
    <location>
        <begin position="713"/>
        <end position="813"/>
    </location>
</feature>
<keyword evidence="2 5" id="KW-0853">WD repeat</keyword>
<dbReference type="OMA" id="RYAHTNG"/>
<sequence length="968" mass="104720">MGAKSRLQQRDAHAKGRSIIAWDKTGKNLVTAGVDGKVLIHTWDPSVPSAVIATIKAHNAAVTCAALSPNGTVLASGSVDHSVKLFSYPDGKFQSTVTRFTLPIRCLGFSATGGLLAAAGDDDGIKLIAMADNSIARILRGHGSPVTWVAFDPKNEYLASADSDGTVIFWLISSGKSLHTLTQIAPRIDVEFSESSNCVAWSPDGNLLALPGRKSDVLLLDRDTAEEICSFKGGHTSPVSALAWSLNGKYLATAGSDLQVVLWDVEKQQDIDGMLFETPLCSIAWKPVENALAAINMEGKFSVWESAVPPHMVSPTICVKSSLVSATNFEQLHKFSDDEGSEGHGQSIDLGSQDTAGGNEDNDESNGEEEEEEEFVSSKRRRGGNSASLDDVYDKKPAKRPQVETARASFTLKVPAMQGAFHPGSTDKVEGKRWFLAYNLIGSISSCDKDGSCHVEVEFHDITKGVRIPAMADYFGYTMASLGEKACVLASPQNGDKCPSTLTYRPFNSWASNSEWSMRFPANEEVKAVAVGNGWAAAATSSHFLRIYSEGGVQSFILSLSGPVVSMNGYQHQLVVVTHSSNPLSTDDQAMEFVVLDLQRRRKIMDGRLPLSPGSRLAWIGFSEGGSLGFYDSQGVLRRHFHEFGGCWVPIFRAEKERKNSSEVFWMVGFDETQTFAVICKLPETQPLVFPRPILSFFKHSLPLVNADLGGDDLENDYLRHSLLLSEARAKADRAAAEGLDADHEDDNVLQKEIEHDKYVLRLVAAACKGDKLVRAMELAASLRLRKSLEGAIKVVNAMRLPSLADRLNVMLEVCQKIVFKNGLLTSYPFSAATKYAKESGRRRFRTCACTRFFHLGAYSKSGGFGERACSKSRSARTTTISSPRSAASKTSDPERITGDPEGAASGSGSSTRQSNSFQSTCEGVARSGANLCSTEGKQSFCKITGAQWWSLHVEVVGAGLSQAAPGR</sequence>
<feature type="repeat" description="WD" evidence="5">
    <location>
        <begin position="232"/>
        <end position="273"/>
    </location>
</feature>
<dbReference type="PROSITE" id="PS50294">
    <property type="entry name" value="WD_REPEATS_REGION"/>
    <property type="match status" value="3"/>
</dbReference>
<gene>
    <name evidence="10" type="ORF">SELMODRAFT_111629</name>
</gene>
<reference evidence="10 11" key="1">
    <citation type="journal article" date="2011" name="Science">
        <title>The Selaginella genome identifies genetic changes associated with the evolution of vascular plants.</title>
        <authorList>
            <person name="Banks J.A."/>
            <person name="Nishiyama T."/>
            <person name="Hasebe M."/>
            <person name="Bowman J.L."/>
            <person name="Gribskov M."/>
            <person name="dePamphilis C."/>
            <person name="Albert V.A."/>
            <person name="Aono N."/>
            <person name="Aoyama T."/>
            <person name="Ambrose B.A."/>
            <person name="Ashton N.W."/>
            <person name="Axtell M.J."/>
            <person name="Barker E."/>
            <person name="Barker M.S."/>
            <person name="Bennetzen J.L."/>
            <person name="Bonawitz N.D."/>
            <person name="Chapple C."/>
            <person name="Cheng C."/>
            <person name="Correa L.G."/>
            <person name="Dacre M."/>
            <person name="DeBarry J."/>
            <person name="Dreyer I."/>
            <person name="Elias M."/>
            <person name="Engstrom E.M."/>
            <person name="Estelle M."/>
            <person name="Feng L."/>
            <person name="Finet C."/>
            <person name="Floyd S.K."/>
            <person name="Frommer W.B."/>
            <person name="Fujita T."/>
            <person name="Gramzow L."/>
            <person name="Gutensohn M."/>
            <person name="Harholt J."/>
            <person name="Hattori M."/>
            <person name="Heyl A."/>
            <person name="Hirai T."/>
            <person name="Hiwatashi Y."/>
            <person name="Ishikawa M."/>
            <person name="Iwata M."/>
            <person name="Karol K.G."/>
            <person name="Koehler B."/>
            <person name="Kolukisaoglu U."/>
            <person name="Kubo M."/>
            <person name="Kurata T."/>
            <person name="Lalonde S."/>
            <person name="Li K."/>
            <person name="Li Y."/>
            <person name="Litt A."/>
            <person name="Lyons E."/>
            <person name="Manning G."/>
            <person name="Maruyama T."/>
            <person name="Michael T.P."/>
            <person name="Mikami K."/>
            <person name="Miyazaki S."/>
            <person name="Morinaga S."/>
            <person name="Murata T."/>
            <person name="Mueller-Roeber B."/>
            <person name="Nelson D.R."/>
            <person name="Obara M."/>
            <person name="Oguri Y."/>
            <person name="Olmstead R.G."/>
            <person name="Onodera N."/>
            <person name="Petersen B.L."/>
            <person name="Pils B."/>
            <person name="Prigge M."/>
            <person name="Rensing S.A."/>
            <person name="Riano-Pachon D.M."/>
            <person name="Roberts A.W."/>
            <person name="Sato Y."/>
            <person name="Scheller H.V."/>
            <person name="Schulz B."/>
            <person name="Schulz C."/>
            <person name="Shakirov E.V."/>
            <person name="Shibagaki N."/>
            <person name="Shinohara N."/>
            <person name="Shippen D.E."/>
            <person name="Soerensen I."/>
            <person name="Sotooka R."/>
            <person name="Sugimoto N."/>
            <person name="Sugita M."/>
            <person name="Sumikawa N."/>
            <person name="Tanurdzic M."/>
            <person name="Theissen G."/>
            <person name="Ulvskov P."/>
            <person name="Wakazuki S."/>
            <person name="Weng J.K."/>
            <person name="Willats W.W."/>
            <person name="Wipf D."/>
            <person name="Wolf P.G."/>
            <person name="Yang L."/>
            <person name="Zimmer A.D."/>
            <person name="Zhu Q."/>
            <person name="Mitros T."/>
            <person name="Hellsten U."/>
            <person name="Loque D."/>
            <person name="Otillar R."/>
            <person name="Salamov A."/>
            <person name="Schmutz J."/>
            <person name="Shapiro H."/>
            <person name="Lindquist E."/>
            <person name="Lucas S."/>
            <person name="Rokhsar D."/>
            <person name="Grigoriev I.V."/>
        </authorList>
    </citation>
    <scope>NUCLEOTIDE SEQUENCE [LARGE SCALE GENOMIC DNA]</scope>
</reference>
<dbReference type="PANTHER" id="PTHR19932">
    <property type="entry name" value="WD REPEAT AND HMG-BOX DNA BINDING PROTEIN"/>
    <property type="match status" value="1"/>
</dbReference>
<dbReference type="InterPro" id="IPR019775">
    <property type="entry name" value="WD40_repeat_CS"/>
</dbReference>
<dbReference type="InterPro" id="IPR036322">
    <property type="entry name" value="WD40_repeat_dom_sf"/>
</dbReference>
<evidence type="ECO:0000313" key="10">
    <source>
        <dbReference type="EMBL" id="EFJ19054.1"/>
    </source>
</evidence>
<dbReference type="AlphaFoldDB" id="D8S8J1"/>
<name>D8S8J1_SELML</name>
<dbReference type="HOGENOM" id="CLU_004219_4_0_1"/>
<dbReference type="PANTHER" id="PTHR19932:SF10">
    <property type="entry name" value="WD REPEAT AND HMG-BOX DNA-BINDING PROTEIN 1"/>
    <property type="match status" value="1"/>
</dbReference>
<dbReference type="EMBL" id="GL377607">
    <property type="protein sequence ID" value="EFJ19054.1"/>
    <property type="molecule type" value="Genomic_DNA"/>
</dbReference>
<evidence type="ECO:0000256" key="3">
    <source>
        <dbReference type="ARBA" id="ARBA00022737"/>
    </source>
</evidence>
<keyword evidence="11" id="KW-1185">Reference proteome</keyword>
<evidence type="ECO:0000259" key="8">
    <source>
        <dbReference type="Pfam" id="PF20946"/>
    </source>
</evidence>
<feature type="repeat" description="WD" evidence="5">
    <location>
        <begin position="55"/>
        <end position="96"/>
    </location>
</feature>
<evidence type="ECO:0000256" key="6">
    <source>
        <dbReference type="SAM" id="MobiDB-lite"/>
    </source>
</evidence>
<dbReference type="Gramene" id="EFJ19054">
    <property type="protein sequence ID" value="EFJ19054"/>
    <property type="gene ID" value="SELMODRAFT_111629"/>
</dbReference>
<dbReference type="SUPFAM" id="SSF50978">
    <property type="entry name" value="WD40 repeat-like"/>
    <property type="match status" value="1"/>
</dbReference>
<evidence type="ECO:0000256" key="5">
    <source>
        <dbReference type="PROSITE-ProRule" id="PRU00221"/>
    </source>
</evidence>
<feature type="region of interest" description="Disordered" evidence="6">
    <location>
        <begin position="335"/>
        <end position="406"/>
    </location>
</feature>
<evidence type="ECO:0000256" key="4">
    <source>
        <dbReference type="ARBA" id="ARBA00023242"/>
    </source>
</evidence>
<keyword evidence="3" id="KW-0677">Repeat</keyword>
<dbReference type="GO" id="GO:0043596">
    <property type="term" value="C:nuclear replication fork"/>
    <property type="evidence" value="ECO:0000318"/>
    <property type="project" value="GO_Central"/>
</dbReference>
<feature type="compositionally biased region" description="Acidic residues" evidence="6">
    <location>
        <begin position="360"/>
        <end position="375"/>
    </location>
</feature>
<feature type="compositionally biased region" description="Low complexity" evidence="6">
    <location>
        <begin position="907"/>
        <end position="917"/>
    </location>
</feature>
<proteinExistence type="predicted"/>
<dbReference type="InterPro" id="IPR057646">
    <property type="entry name" value="WD40_WDHD1_1st"/>
</dbReference>
<dbReference type="Proteomes" id="UP000001514">
    <property type="component" value="Unassembled WGS sequence"/>
</dbReference>
<dbReference type="FunCoup" id="D8S8J1">
    <property type="interactions" value="3442"/>
</dbReference>
<dbReference type="Pfam" id="PF12341">
    <property type="entry name" value="Mcl1_mid"/>
    <property type="match status" value="1"/>
</dbReference>